<dbReference type="PANTHER" id="PTHR47331">
    <property type="entry name" value="PHD-TYPE DOMAIN-CONTAINING PROTEIN"/>
    <property type="match status" value="1"/>
</dbReference>
<protein>
    <submittedName>
        <fullName evidence="2">Integrase catalytic domain-containing protein</fullName>
    </submittedName>
</protein>
<dbReference type="GO" id="GO:0003676">
    <property type="term" value="F:nucleic acid binding"/>
    <property type="evidence" value="ECO:0007669"/>
    <property type="project" value="InterPro"/>
</dbReference>
<dbReference type="PANTHER" id="PTHR47331:SF1">
    <property type="entry name" value="GAG-LIKE PROTEIN"/>
    <property type="match status" value="1"/>
</dbReference>
<feature type="domain" description="Integrase catalytic" evidence="1">
    <location>
        <begin position="155"/>
        <end position="318"/>
    </location>
</feature>
<evidence type="ECO:0000313" key="3">
    <source>
        <dbReference type="Proteomes" id="UP000886998"/>
    </source>
</evidence>
<reference evidence="2" key="1">
    <citation type="submission" date="2020-08" db="EMBL/GenBank/DDBJ databases">
        <title>Multicomponent nature underlies the extraordinary mechanical properties of spider dragline silk.</title>
        <authorList>
            <person name="Kono N."/>
            <person name="Nakamura H."/>
            <person name="Mori M."/>
            <person name="Yoshida Y."/>
            <person name="Ohtoshi R."/>
            <person name="Malay A.D."/>
            <person name="Moran D.A.P."/>
            <person name="Tomita M."/>
            <person name="Numata K."/>
            <person name="Arakawa K."/>
        </authorList>
    </citation>
    <scope>NUCLEOTIDE SEQUENCE</scope>
</reference>
<dbReference type="EMBL" id="BMAV01014895">
    <property type="protein sequence ID" value="GFY63697.1"/>
    <property type="molecule type" value="Genomic_DNA"/>
</dbReference>
<dbReference type="GO" id="GO:0015074">
    <property type="term" value="P:DNA integration"/>
    <property type="evidence" value="ECO:0007669"/>
    <property type="project" value="InterPro"/>
</dbReference>
<dbReference type="InterPro" id="IPR001584">
    <property type="entry name" value="Integrase_cat-core"/>
</dbReference>
<dbReference type="Gene3D" id="3.30.420.10">
    <property type="entry name" value="Ribonuclease H-like superfamily/Ribonuclease H"/>
    <property type="match status" value="1"/>
</dbReference>
<evidence type="ECO:0000313" key="2">
    <source>
        <dbReference type="EMBL" id="GFY63697.1"/>
    </source>
</evidence>
<dbReference type="InterPro" id="IPR036397">
    <property type="entry name" value="RNaseH_sf"/>
</dbReference>
<proteinExistence type="predicted"/>
<accession>A0A8X7CG62</accession>
<dbReference type="SUPFAM" id="SSF53098">
    <property type="entry name" value="Ribonuclease H-like"/>
    <property type="match status" value="1"/>
</dbReference>
<sequence length="318" mass="36578">MEIPVLITFFESCFPEEILLTWERSLNHESTQNPRSLEYLMNFLRKEVQGEEMVQLACTGFGPQHNFRKNNVPVKCVIHNELATASALVSRFRVKEVRLLTKIHSWKYVSGNTNPADLLSRGCSSYKLLKSKWWEGPAWLKENPENWSTVKAISSESAPLTIDRVADCVALERVEIDLAGPLFLKSGEKVWVALFICASFRAIHLELVNSLTDDSFLLVLRRFIARRGRPCTIYSDNGTNFKGASNDLLRLDWIEVTRETMTNKILWKFIPPTAAWWGGWCVRLVCIVKESLRRTLGKCTLTYEELNTILCDFEWIIN</sequence>
<evidence type="ECO:0000259" key="1">
    <source>
        <dbReference type="PROSITE" id="PS50994"/>
    </source>
</evidence>
<gene>
    <name evidence="2" type="primary">AVEN_110592_1</name>
    <name evidence="2" type="ORF">TNIN_50731</name>
</gene>
<comment type="caution">
    <text evidence="2">The sequence shown here is derived from an EMBL/GenBank/DDBJ whole genome shotgun (WGS) entry which is preliminary data.</text>
</comment>
<dbReference type="PROSITE" id="PS50994">
    <property type="entry name" value="INTEGRASE"/>
    <property type="match status" value="1"/>
</dbReference>
<dbReference type="InterPro" id="IPR012337">
    <property type="entry name" value="RNaseH-like_sf"/>
</dbReference>
<dbReference type="Proteomes" id="UP000886998">
    <property type="component" value="Unassembled WGS sequence"/>
</dbReference>
<dbReference type="AlphaFoldDB" id="A0A8X7CG62"/>
<keyword evidence="3" id="KW-1185">Reference proteome</keyword>
<organism evidence="2 3">
    <name type="scientific">Trichonephila inaurata madagascariensis</name>
    <dbReference type="NCBI Taxonomy" id="2747483"/>
    <lineage>
        <taxon>Eukaryota</taxon>
        <taxon>Metazoa</taxon>
        <taxon>Ecdysozoa</taxon>
        <taxon>Arthropoda</taxon>
        <taxon>Chelicerata</taxon>
        <taxon>Arachnida</taxon>
        <taxon>Araneae</taxon>
        <taxon>Araneomorphae</taxon>
        <taxon>Entelegynae</taxon>
        <taxon>Araneoidea</taxon>
        <taxon>Nephilidae</taxon>
        <taxon>Trichonephila</taxon>
        <taxon>Trichonephila inaurata</taxon>
    </lineage>
</organism>
<name>A0A8X7CG62_9ARAC</name>
<dbReference type="OrthoDB" id="6431442at2759"/>